<keyword evidence="2" id="KW-0732">Signal</keyword>
<feature type="region of interest" description="Disordered" evidence="1">
    <location>
        <begin position="69"/>
        <end position="91"/>
    </location>
</feature>
<feature type="compositionally biased region" description="Low complexity" evidence="1">
    <location>
        <begin position="69"/>
        <end position="80"/>
    </location>
</feature>
<proteinExistence type="predicted"/>
<evidence type="ECO:0000256" key="2">
    <source>
        <dbReference type="SAM" id="SignalP"/>
    </source>
</evidence>
<dbReference type="VEuPathDB" id="VectorBase:ACHR014450"/>
<name>A0A182KJ48_9DIPT</name>
<feature type="signal peptide" evidence="2">
    <location>
        <begin position="1"/>
        <end position="17"/>
    </location>
</feature>
<sequence>MLALPLVVMLRMAGISTRSPGCVLRQKDITEMHMKNTDIPATILAPVELDGSSNRAQIFGFVRCQQVSSPFSSASSKPNSRAIASSDGCSS</sequence>
<evidence type="ECO:0000313" key="3">
    <source>
        <dbReference type="EnsemblMetazoa" id="ACHR014450-PA"/>
    </source>
</evidence>
<evidence type="ECO:0000313" key="4">
    <source>
        <dbReference type="Proteomes" id="UP000075881"/>
    </source>
</evidence>
<organism evidence="3 4">
    <name type="scientific">Anopheles christyi</name>
    <dbReference type="NCBI Taxonomy" id="43041"/>
    <lineage>
        <taxon>Eukaryota</taxon>
        <taxon>Metazoa</taxon>
        <taxon>Ecdysozoa</taxon>
        <taxon>Arthropoda</taxon>
        <taxon>Hexapoda</taxon>
        <taxon>Insecta</taxon>
        <taxon>Pterygota</taxon>
        <taxon>Neoptera</taxon>
        <taxon>Endopterygota</taxon>
        <taxon>Diptera</taxon>
        <taxon>Nematocera</taxon>
        <taxon>Culicoidea</taxon>
        <taxon>Culicidae</taxon>
        <taxon>Anophelinae</taxon>
        <taxon>Anopheles</taxon>
    </lineage>
</organism>
<feature type="chain" id="PRO_5008125565" description="Secreted protein" evidence="2">
    <location>
        <begin position="18"/>
        <end position="91"/>
    </location>
</feature>
<dbReference type="EnsemblMetazoa" id="ACHR014450-RA">
    <property type="protein sequence ID" value="ACHR014450-PA"/>
    <property type="gene ID" value="ACHR014450"/>
</dbReference>
<reference evidence="3" key="2">
    <citation type="submission" date="2020-05" db="UniProtKB">
        <authorList>
            <consortium name="EnsemblMetazoa"/>
        </authorList>
    </citation>
    <scope>IDENTIFICATION</scope>
    <source>
        <strain evidence="3">ACHKN1017</strain>
    </source>
</reference>
<keyword evidence="4" id="KW-1185">Reference proteome</keyword>
<evidence type="ECO:0008006" key="5">
    <source>
        <dbReference type="Google" id="ProtNLM"/>
    </source>
</evidence>
<reference evidence="4" key="1">
    <citation type="submission" date="2013-03" db="EMBL/GenBank/DDBJ databases">
        <title>The Genome Sequence of Anopheles christyi ACHKN1017.</title>
        <authorList>
            <consortium name="The Broad Institute Genomics Platform"/>
            <person name="Neafsey D.E."/>
            <person name="Besansky N."/>
            <person name="Walker B."/>
            <person name="Young S.K."/>
            <person name="Zeng Q."/>
            <person name="Gargeya S."/>
            <person name="Fitzgerald M."/>
            <person name="Haas B."/>
            <person name="Abouelleil A."/>
            <person name="Allen A.W."/>
            <person name="Alvarado L."/>
            <person name="Arachchi H.M."/>
            <person name="Berlin A.M."/>
            <person name="Chapman S.B."/>
            <person name="Gainer-Dewar J."/>
            <person name="Goldberg J."/>
            <person name="Griggs A."/>
            <person name="Gujja S."/>
            <person name="Hansen M."/>
            <person name="Howarth C."/>
            <person name="Imamovic A."/>
            <person name="Ireland A."/>
            <person name="Larimer J."/>
            <person name="McCowan C."/>
            <person name="Murphy C."/>
            <person name="Pearson M."/>
            <person name="Poon T.W."/>
            <person name="Priest M."/>
            <person name="Roberts A."/>
            <person name="Saif S."/>
            <person name="Shea T."/>
            <person name="Sisk P."/>
            <person name="Sykes S."/>
            <person name="Wortman J."/>
            <person name="Nusbaum C."/>
            <person name="Birren B."/>
        </authorList>
    </citation>
    <scope>NUCLEOTIDE SEQUENCE [LARGE SCALE GENOMIC DNA]</scope>
    <source>
        <strain evidence="4">ACHKN1017</strain>
    </source>
</reference>
<dbReference type="AlphaFoldDB" id="A0A182KJ48"/>
<dbReference type="Proteomes" id="UP000075881">
    <property type="component" value="Unassembled WGS sequence"/>
</dbReference>
<accession>A0A182KJ48</accession>
<protein>
    <recommendedName>
        <fullName evidence="5">Secreted protein</fullName>
    </recommendedName>
</protein>
<evidence type="ECO:0000256" key="1">
    <source>
        <dbReference type="SAM" id="MobiDB-lite"/>
    </source>
</evidence>